<keyword evidence="2" id="KW-1185">Reference proteome</keyword>
<accession>A0A9E4ZHM6</accession>
<dbReference type="Proteomes" id="UP001056766">
    <property type="component" value="Unassembled WGS sequence"/>
</dbReference>
<dbReference type="EMBL" id="JAGSOI010000108">
    <property type="protein sequence ID" value="MCM1988005.1"/>
    <property type="molecule type" value="Genomic_DNA"/>
</dbReference>
<protein>
    <submittedName>
        <fullName evidence="1">Uncharacterized protein</fullName>
    </submittedName>
</protein>
<reference evidence="1" key="2">
    <citation type="submission" date="2021-04" db="EMBL/GenBank/DDBJ databases">
        <authorList>
            <person name="Dong X."/>
        </authorList>
    </citation>
    <scope>NUCLEOTIDE SEQUENCE</scope>
    <source>
        <strain evidence="1">LLY</strain>
    </source>
</reference>
<dbReference type="RefSeq" id="WP_250869412.1">
    <property type="nucleotide sequence ID" value="NZ_JAGSOI010000108.1"/>
</dbReference>
<name>A0A9E4ZHM6_9EURY</name>
<evidence type="ECO:0000313" key="1">
    <source>
        <dbReference type="EMBL" id="MCM1988005.1"/>
    </source>
</evidence>
<reference evidence="1" key="1">
    <citation type="journal article" date="2021" name="mSystems">
        <title>Bacteria and Archaea Synergistically Convert Glycine Betaine to Biogenic Methane in the Formosa Cold Seep of the South China Sea.</title>
        <authorList>
            <person name="Li L."/>
            <person name="Zhang W."/>
            <person name="Zhang S."/>
            <person name="Song L."/>
            <person name="Sun Q."/>
            <person name="Zhang H."/>
            <person name="Xiang H."/>
            <person name="Dong X."/>
        </authorList>
    </citation>
    <scope>NUCLEOTIDE SEQUENCE</scope>
    <source>
        <strain evidence="1">LLY</strain>
    </source>
</reference>
<sequence length="52" mass="5972">MTEIEDMELKISPLLSFLISDISALGMYILTKEKERRGNYLELTCNSLFSLT</sequence>
<organism evidence="1 2">
    <name type="scientific">Methanococcoides seepicolus</name>
    <dbReference type="NCBI Taxonomy" id="2828780"/>
    <lineage>
        <taxon>Archaea</taxon>
        <taxon>Methanobacteriati</taxon>
        <taxon>Methanobacteriota</taxon>
        <taxon>Stenosarchaea group</taxon>
        <taxon>Methanomicrobia</taxon>
        <taxon>Methanosarcinales</taxon>
        <taxon>Methanosarcinaceae</taxon>
        <taxon>Methanococcoides</taxon>
    </lineage>
</organism>
<gene>
    <name evidence="1" type="ORF">KDK67_13665</name>
</gene>
<dbReference type="AlphaFoldDB" id="A0A9E4ZHM6"/>
<proteinExistence type="predicted"/>
<comment type="caution">
    <text evidence="1">The sequence shown here is derived from an EMBL/GenBank/DDBJ whole genome shotgun (WGS) entry which is preliminary data.</text>
</comment>
<evidence type="ECO:0000313" key="2">
    <source>
        <dbReference type="Proteomes" id="UP001056766"/>
    </source>
</evidence>